<keyword evidence="3 7" id="KW-0812">Transmembrane</keyword>
<evidence type="ECO:0000256" key="2">
    <source>
        <dbReference type="ARBA" id="ARBA00010904"/>
    </source>
</evidence>
<dbReference type="Proteomes" id="UP000079169">
    <property type="component" value="Unplaced"/>
</dbReference>
<dbReference type="Pfam" id="PF09769">
    <property type="entry name" value="ApoO"/>
    <property type="match status" value="1"/>
</dbReference>
<sequence length="246" mass="26694">MFSKVLKIFVPATPFLIAATPIVGSSESAPTPPPEEKKIKRSELPIYPKEECHCKKAPLVLKEESNAVLEGIGMVRKEVQGLLGQSEEVINKGFYVINTGIAHSSAQIHYLRDEDNLLARVGAIAGGSFLGLLFAVRKGFFKKLIYSTSGGLLMASLCYPKEADEYSEVVFSEAKKYALVGYHFLNGVSKDLIGYEFPELPKPNGSSSVTKVASEEPPKPAVALKTVSLTLPSPPLDVPKSETKLR</sequence>
<evidence type="ECO:0000313" key="8">
    <source>
        <dbReference type="Proteomes" id="UP000079169"/>
    </source>
</evidence>
<feature type="transmembrane region" description="Helical" evidence="7">
    <location>
        <begin position="117"/>
        <end position="136"/>
    </location>
</feature>
<gene>
    <name evidence="9" type="primary">LOC103505869</name>
</gene>
<evidence type="ECO:0000256" key="7">
    <source>
        <dbReference type="RuleBase" id="RU363021"/>
    </source>
</evidence>
<name>A0A1S3CV73_DIACI</name>
<evidence type="ECO:0000256" key="5">
    <source>
        <dbReference type="ARBA" id="ARBA00023128"/>
    </source>
</evidence>
<dbReference type="InterPro" id="IPR033182">
    <property type="entry name" value="MIC26/MIC27_animal"/>
</dbReference>
<dbReference type="GO" id="GO:0042407">
    <property type="term" value="P:cristae formation"/>
    <property type="evidence" value="ECO:0007669"/>
    <property type="project" value="InterPro"/>
</dbReference>
<reference evidence="9" key="1">
    <citation type="submission" date="2025-08" db="UniProtKB">
        <authorList>
            <consortium name="RefSeq"/>
        </authorList>
    </citation>
    <scope>IDENTIFICATION</scope>
</reference>
<organism evidence="8 9">
    <name type="scientific">Diaphorina citri</name>
    <name type="common">Asian citrus psyllid</name>
    <dbReference type="NCBI Taxonomy" id="121845"/>
    <lineage>
        <taxon>Eukaryota</taxon>
        <taxon>Metazoa</taxon>
        <taxon>Ecdysozoa</taxon>
        <taxon>Arthropoda</taxon>
        <taxon>Hexapoda</taxon>
        <taxon>Insecta</taxon>
        <taxon>Pterygota</taxon>
        <taxon>Neoptera</taxon>
        <taxon>Paraneoptera</taxon>
        <taxon>Hemiptera</taxon>
        <taxon>Sternorrhyncha</taxon>
        <taxon>Psylloidea</taxon>
        <taxon>Psyllidae</taxon>
        <taxon>Diaphorininae</taxon>
        <taxon>Diaphorina</taxon>
    </lineage>
</organism>
<comment type="similarity">
    <text evidence="2">Belongs to the apolipoprotein O/MICOS complex subunit Mic27 family.</text>
</comment>
<keyword evidence="5 7" id="KW-0496">Mitochondrion</keyword>
<dbReference type="CTD" id="41959"/>
<protein>
    <recommendedName>
        <fullName evidence="7">MICOS complex subunit</fullName>
    </recommendedName>
</protein>
<dbReference type="OrthoDB" id="5973346at2759"/>
<keyword evidence="6 7" id="KW-0472">Membrane</keyword>
<dbReference type="GeneID" id="103505869"/>
<dbReference type="AlphaFoldDB" id="A0A1S3CV73"/>
<proteinExistence type="inferred from homology"/>
<dbReference type="PANTHER" id="PTHR14564">
    <property type="entry name" value="MICOS COMPLEX SUBUNIT MIC26 / MIC27 FAMILY MEMBER"/>
    <property type="match status" value="1"/>
</dbReference>
<comment type="function">
    <text evidence="7">Component of the MICOS complex, a large protein complex of the mitochondrial inner membrane that plays crucial roles in the maintenance of crista junctions, inner membrane architecture, and formation of contact sites to the outer membrane.</text>
</comment>
<accession>A0A1S3CV73</accession>
<evidence type="ECO:0000256" key="1">
    <source>
        <dbReference type="ARBA" id="ARBA00004325"/>
    </source>
</evidence>
<dbReference type="InterPro" id="IPR019166">
    <property type="entry name" value="MIC26/MIC27"/>
</dbReference>
<evidence type="ECO:0000313" key="9">
    <source>
        <dbReference type="RefSeq" id="XP_008468459.1"/>
    </source>
</evidence>
<keyword evidence="4 7" id="KW-1133">Transmembrane helix</keyword>
<dbReference type="RefSeq" id="XP_008468459.1">
    <property type="nucleotide sequence ID" value="XM_008470237.2"/>
</dbReference>
<evidence type="ECO:0000256" key="3">
    <source>
        <dbReference type="ARBA" id="ARBA00022692"/>
    </source>
</evidence>
<comment type="subcellular location">
    <subcellularLocation>
        <location evidence="7">Mitochondrion inner membrane</location>
    </subcellularLocation>
    <subcellularLocation>
        <location evidence="1">Mitochondrion membrane</location>
    </subcellularLocation>
</comment>
<keyword evidence="7" id="KW-0999">Mitochondrion inner membrane</keyword>
<dbReference type="GO" id="GO:0061617">
    <property type="term" value="C:MICOS complex"/>
    <property type="evidence" value="ECO:0007669"/>
    <property type="project" value="UniProtKB-UniRule"/>
</dbReference>
<keyword evidence="8" id="KW-1185">Reference proteome</keyword>
<evidence type="ECO:0000256" key="4">
    <source>
        <dbReference type="ARBA" id="ARBA00022989"/>
    </source>
</evidence>
<comment type="subunit">
    <text evidence="7">Component of the mitochondrial contact site and cristae organizing system (MICOS) complex.</text>
</comment>
<evidence type="ECO:0000256" key="6">
    <source>
        <dbReference type="ARBA" id="ARBA00023136"/>
    </source>
</evidence>